<name>A0A3B0SQE4_9ZZZZ</name>
<keyword evidence="1" id="KW-0472">Membrane</keyword>
<dbReference type="EMBL" id="UOEK01000348">
    <property type="protein sequence ID" value="VAW06373.1"/>
    <property type="molecule type" value="Genomic_DNA"/>
</dbReference>
<dbReference type="AlphaFoldDB" id="A0A3B0SQE4"/>
<dbReference type="InterPro" id="IPR050553">
    <property type="entry name" value="Thioredoxin_ResA/DsbE_sf"/>
</dbReference>
<dbReference type="PROSITE" id="PS51352">
    <property type="entry name" value="THIOREDOXIN_2"/>
    <property type="match status" value="1"/>
</dbReference>
<protein>
    <recommendedName>
        <fullName evidence="2">Thioredoxin domain-containing protein</fullName>
    </recommendedName>
</protein>
<organism evidence="3">
    <name type="scientific">hydrothermal vent metagenome</name>
    <dbReference type="NCBI Taxonomy" id="652676"/>
    <lineage>
        <taxon>unclassified sequences</taxon>
        <taxon>metagenomes</taxon>
        <taxon>ecological metagenomes</taxon>
    </lineage>
</organism>
<evidence type="ECO:0000313" key="3">
    <source>
        <dbReference type="EMBL" id="VAW06373.1"/>
    </source>
</evidence>
<dbReference type="InterPro" id="IPR013740">
    <property type="entry name" value="Redoxin"/>
</dbReference>
<dbReference type="CDD" id="cd02966">
    <property type="entry name" value="TlpA_like_family"/>
    <property type="match status" value="1"/>
</dbReference>
<feature type="transmembrane region" description="Helical" evidence="1">
    <location>
        <begin position="12"/>
        <end position="31"/>
    </location>
</feature>
<dbReference type="GO" id="GO:0016491">
    <property type="term" value="F:oxidoreductase activity"/>
    <property type="evidence" value="ECO:0007669"/>
    <property type="project" value="InterPro"/>
</dbReference>
<proteinExistence type="predicted"/>
<accession>A0A3B0SQE4</accession>
<dbReference type="InterPro" id="IPR013766">
    <property type="entry name" value="Thioredoxin_domain"/>
</dbReference>
<dbReference type="SUPFAM" id="SSF52833">
    <property type="entry name" value="Thioredoxin-like"/>
    <property type="match status" value="1"/>
</dbReference>
<evidence type="ECO:0000259" key="2">
    <source>
        <dbReference type="PROSITE" id="PS51352"/>
    </source>
</evidence>
<dbReference type="PANTHER" id="PTHR42852:SF13">
    <property type="entry name" value="PROTEIN DIPZ"/>
    <property type="match status" value="1"/>
</dbReference>
<sequence length="204" mass="21402">MAAQDKRKVPVAGIVFGVIALVLVAIVLFAGDASQEAAETGSPVVTGSLLPLQQGMTPSNDPTVGTQAPTVVGADFEGSTVEIQPGTPTAVVFVTHWCPFCQAEVPSVQQWIDATGGVDGVDVIAVSTAVDQTRGNYPPSKWLEREGWSSPIIADDADSGAYRAFGGTAFPYWVFLDGDGKVVQRRLGGIEPNELQAIMESLKN</sequence>
<dbReference type="InterPro" id="IPR036249">
    <property type="entry name" value="Thioredoxin-like_sf"/>
</dbReference>
<evidence type="ECO:0000256" key="1">
    <source>
        <dbReference type="SAM" id="Phobius"/>
    </source>
</evidence>
<feature type="domain" description="Thioredoxin" evidence="2">
    <location>
        <begin position="62"/>
        <end position="204"/>
    </location>
</feature>
<keyword evidence="1" id="KW-0812">Transmembrane</keyword>
<dbReference type="Pfam" id="PF08534">
    <property type="entry name" value="Redoxin"/>
    <property type="match status" value="1"/>
</dbReference>
<keyword evidence="1" id="KW-1133">Transmembrane helix</keyword>
<dbReference type="PANTHER" id="PTHR42852">
    <property type="entry name" value="THIOL:DISULFIDE INTERCHANGE PROTEIN DSBE"/>
    <property type="match status" value="1"/>
</dbReference>
<reference evidence="3" key="1">
    <citation type="submission" date="2018-06" db="EMBL/GenBank/DDBJ databases">
        <authorList>
            <person name="Zhirakovskaya E."/>
        </authorList>
    </citation>
    <scope>NUCLEOTIDE SEQUENCE</scope>
</reference>
<gene>
    <name evidence="3" type="ORF">MNBD_ACTINO02-2117</name>
</gene>
<dbReference type="Gene3D" id="3.40.30.10">
    <property type="entry name" value="Glutaredoxin"/>
    <property type="match status" value="1"/>
</dbReference>